<dbReference type="KEGG" id="mpsy:CEK71_05690"/>
<evidence type="ECO:0000259" key="1">
    <source>
        <dbReference type="Pfam" id="PF13304"/>
    </source>
</evidence>
<keyword evidence="4" id="KW-1185">Reference proteome</keyword>
<organism evidence="3 4">
    <name type="scientific">Methylovulum psychrotolerans</name>
    <dbReference type="NCBI Taxonomy" id="1704499"/>
    <lineage>
        <taxon>Bacteria</taxon>
        <taxon>Pseudomonadati</taxon>
        <taxon>Pseudomonadota</taxon>
        <taxon>Gammaproteobacteria</taxon>
        <taxon>Methylococcales</taxon>
        <taxon>Methylococcaceae</taxon>
        <taxon>Methylovulum</taxon>
    </lineage>
</organism>
<dbReference type="RefSeq" id="WP_088618478.1">
    <property type="nucleotide sequence ID" value="NZ_CP022129.1"/>
</dbReference>
<evidence type="ECO:0000313" key="4">
    <source>
        <dbReference type="Proteomes" id="UP000197019"/>
    </source>
</evidence>
<reference evidence="3 4" key="1">
    <citation type="submission" date="2017-06" db="EMBL/GenBank/DDBJ databases">
        <title>Genome Sequencing of the methanotroph Methylovulum psychrotolerants str. HV10-M2 isolated from a high-altitude environment.</title>
        <authorList>
            <person name="Mateos-Rivera A."/>
        </authorList>
    </citation>
    <scope>NUCLEOTIDE SEQUENCE [LARGE SCALE GENOMIC DNA]</scope>
    <source>
        <strain evidence="3 4">HV10_M2</strain>
    </source>
</reference>
<dbReference type="SUPFAM" id="SSF52540">
    <property type="entry name" value="P-loop containing nucleoside triphosphate hydrolases"/>
    <property type="match status" value="1"/>
</dbReference>
<accession>A0A1Z4BWF2</accession>
<feature type="domain" description="ATPase AAA-type core" evidence="1">
    <location>
        <begin position="240"/>
        <end position="347"/>
    </location>
</feature>
<dbReference type="InterPro" id="IPR038729">
    <property type="entry name" value="Rad50/SbcC_AAA"/>
</dbReference>
<dbReference type="Pfam" id="PF13476">
    <property type="entry name" value="AAA_23"/>
    <property type="match status" value="1"/>
</dbReference>
<sequence>MRISKLELMDFRCFQHYELMLADRFTLLIGDNGSGKTAILDALAISMGSILFEVFEITDIKVNDSPRMASSDMRYEELIMGQAVLKEISNSAFIRIWGFFVGEQFYWINGRGKGKDEFYCFSKDDLNGLDQRSSSYEINRKYVEVIRSVIEKTAAPNIVFPIIAYYGTGRLWQQLDDEKTRHKGPGSRFDGYQNCLNPASDQKSFFSWFKTQELASLQKQERRHALEAVREAIVSMIPDAKRAWWDMDWDELRIETVVQGKNQTIPFHLLSDGYRNMIGMVADIAYRMATLNPQLQANVIKQTEGIVLIDEIDLHLHPKWQRQVVGRLLDTFPKVQFVASSHSPFIIQSLYHREDVLLWDLETNQAVAVDSKSIEDIAENQQGVELPQQSQRFLDMEKAAEAYYTALKQLPSASEGEKQRLRQRLDDLLLPYSDDPAFQAFLKMERQAADGNARQ</sequence>
<dbReference type="InterPro" id="IPR003959">
    <property type="entry name" value="ATPase_AAA_core"/>
</dbReference>
<proteinExistence type="predicted"/>
<feature type="domain" description="Rad50/SbcC-type AAA" evidence="2">
    <location>
        <begin position="5"/>
        <end position="237"/>
    </location>
</feature>
<dbReference type="InterPro" id="IPR027417">
    <property type="entry name" value="P-loop_NTPase"/>
</dbReference>
<dbReference type="AlphaFoldDB" id="A0A1Z4BWF2"/>
<dbReference type="PANTHER" id="PTHR43581">
    <property type="entry name" value="ATP/GTP PHOSPHATASE"/>
    <property type="match status" value="1"/>
</dbReference>
<dbReference type="GO" id="GO:0006302">
    <property type="term" value="P:double-strand break repair"/>
    <property type="evidence" value="ECO:0007669"/>
    <property type="project" value="InterPro"/>
</dbReference>
<dbReference type="GO" id="GO:0016887">
    <property type="term" value="F:ATP hydrolysis activity"/>
    <property type="evidence" value="ECO:0007669"/>
    <property type="project" value="InterPro"/>
</dbReference>
<evidence type="ECO:0000313" key="3">
    <source>
        <dbReference type="EMBL" id="ASF45601.1"/>
    </source>
</evidence>
<dbReference type="Proteomes" id="UP000197019">
    <property type="component" value="Chromosome"/>
</dbReference>
<dbReference type="GO" id="GO:0005524">
    <property type="term" value="F:ATP binding"/>
    <property type="evidence" value="ECO:0007669"/>
    <property type="project" value="InterPro"/>
</dbReference>
<dbReference type="InterPro" id="IPR051396">
    <property type="entry name" value="Bact_Antivir_Def_Nuclease"/>
</dbReference>
<name>A0A1Z4BWF2_9GAMM</name>
<dbReference type="OrthoDB" id="9815944at2"/>
<dbReference type="PANTHER" id="PTHR43581:SF2">
    <property type="entry name" value="EXCINUCLEASE ATPASE SUBUNIT"/>
    <property type="match status" value="1"/>
</dbReference>
<dbReference type="Pfam" id="PF13304">
    <property type="entry name" value="AAA_21"/>
    <property type="match status" value="1"/>
</dbReference>
<dbReference type="Gene3D" id="3.40.50.300">
    <property type="entry name" value="P-loop containing nucleotide triphosphate hydrolases"/>
    <property type="match status" value="1"/>
</dbReference>
<protein>
    <submittedName>
        <fullName evidence="3">AAA family ATPase</fullName>
    </submittedName>
</protein>
<evidence type="ECO:0000259" key="2">
    <source>
        <dbReference type="Pfam" id="PF13476"/>
    </source>
</evidence>
<gene>
    <name evidence="3" type="ORF">CEK71_05690</name>
</gene>
<dbReference type="EMBL" id="CP022129">
    <property type="protein sequence ID" value="ASF45601.1"/>
    <property type="molecule type" value="Genomic_DNA"/>
</dbReference>